<evidence type="ECO:0000259" key="4">
    <source>
        <dbReference type="Pfam" id="PF09394"/>
    </source>
</evidence>
<evidence type="ECO:0000313" key="6">
    <source>
        <dbReference type="Proteomes" id="UP000003586"/>
    </source>
</evidence>
<dbReference type="EMBL" id="CP007035">
    <property type="protein sequence ID" value="AHF17764.1"/>
    <property type="molecule type" value="Genomic_DNA"/>
</dbReference>
<dbReference type="SUPFAM" id="SSF141066">
    <property type="entry name" value="ICP-like"/>
    <property type="match status" value="1"/>
</dbReference>
<dbReference type="Proteomes" id="UP000003586">
    <property type="component" value="Chromosome"/>
</dbReference>
<dbReference type="Pfam" id="PF09394">
    <property type="entry name" value="Inhibitor_I42"/>
    <property type="match status" value="1"/>
</dbReference>
<organism evidence="5 6">
    <name type="scientific">Niabella soli DSM 19437</name>
    <dbReference type="NCBI Taxonomy" id="929713"/>
    <lineage>
        <taxon>Bacteria</taxon>
        <taxon>Pseudomonadati</taxon>
        <taxon>Bacteroidota</taxon>
        <taxon>Chitinophagia</taxon>
        <taxon>Chitinophagales</taxon>
        <taxon>Chitinophagaceae</taxon>
        <taxon>Niabella</taxon>
    </lineage>
</organism>
<keyword evidence="2" id="KW-0789">Thiol protease inhibitor</keyword>
<dbReference type="Gene3D" id="2.60.40.2020">
    <property type="match status" value="1"/>
</dbReference>
<dbReference type="RefSeq" id="WP_008586424.1">
    <property type="nucleotide sequence ID" value="NZ_CP007035.1"/>
</dbReference>
<feature type="compositionally biased region" description="Basic and acidic residues" evidence="3">
    <location>
        <begin position="43"/>
        <end position="52"/>
    </location>
</feature>
<proteinExistence type="predicted"/>
<dbReference type="HOGENOM" id="CLU_2317375_0_0_10"/>
<dbReference type="STRING" id="929713.NIASO_13850"/>
<feature type="region of interest" description="Disordered" evidence="3">
    <location>
        <begin position="40"/>
        <end position="61"/>
    </location>
</feature>
<dbReference type="OrthoDB" id="670986at2"/>
<evidence type="ECO:0000313" key="5">
    <source>
        <dbReference type="EMBL" id="AHF17764.1"/>
    </source>
</evidence>
<evidence type="ECO:0000256" key="2">
    <source>
        <dbReference type="ARBA" id="ARBA00022704"/>
    </source>
</evidence>
<dbReference type="InterPro" id="IPR018990">
    <property type="entry name" value="Prot_inh_I42_chagasin"/>
</dbReference>
<dbReference type="KEGG" id="nso:NIASO_13850"/>
<feature type="domain" description="Proteinase inhibitor I42 chagasin" evidence="4">
    <location>
        <begin position="7"/>
        <end position="94"/>
    </location>
</feature>
<evidence type="ECO:0000256" key="3">
    <source>
        <dbReference type="SAM" id="MobiDB-lite"/>
    </source>
</evidence>
<dbReference type="AlphaFoldDB" id="W0F8I2"/>
<dbReference type="GO" id="GO:0004869">
    <property type="term" value="F:cysteine-type endopeptidase inhibitor activity"/>
    <property type="evidence" value="ECO:0007669"/>
    <property type="project" value="UniProtKB-KW"/>
</dbReference>
<keyword evidence="6" id="KW-1185">Reference proteome</keyword>
<sequence>MEKKITLQIGETVQLQLESLGGAGYSWVIAQNDEQVTGVKLSGTEREPRKNEPVGGSSVTNVSVIGTGKGVSSIKLEQKRIWETDKEPLKTVVIEATVV</sequence>
<gene>
    <name evidence="5" type="ORF">NIASO_13850</name>
</gene>
<name>W0F8I2_9BACT</name>
<protein>
    <recommendedName>
        <fullName evidence="4">Proteinase inhibitor I42 chagasin domain-containing protein</fullName>
    </recommendedName>
</protein>
<accession>W0F8I2</accession>
<keyword evidence="1" id="KW-0646">Protease inhibitor</keyword>
<reference evidence="5 6" key="1">
    <citation type="submission" date="2013-12" db="EMBL/GenBank/DDBJ databases">
        <authorList>
            <consortium name="DOE Joint Genome Institute"/>
            <person name="Eisen J."/>
            <person name="Huntemann M."/>
            <person name="Han J."/>
            <person name="Chen A."/>
            <person name="Kyrpides N."/>
            <person name="Mavromatis K."/>
            <person name="Markowitz V."/>
            <person name="Palaniappan K."/>
            <person name="Ivanova N."/>
            <person name="Schaumberg A."/>
            <person name="Pati A."/>
            <person name="Liolios K."/>
            <person name="Nordberg H.P."/>
            <person name="Cantor M.N."/>
            <person name="Hua S.X."/>
            <person name="Woyke T."/>
        </authorList>
    </citation>
    <scope>NUCLEOTIDE SEQUENCE [LARGE SCALE GENOMIC DNA]</scope>
    <source>
        <strain evidence="6">DSM 19437</strain>
    </source>
</reference>
<evidence type="ECO:0000256" key="1">
    <source>
        <dbReference type="ARBA" id="ARBA00022690"/>
    </source>
</evidence>
<dbReference type="InterPro" id="IPR036331">
    <property type="entry name" value="Chagasin-like_sf"/>
</dbReference>